<sequence length="430" mass="45711">MRRSRSATLPMGVTCGLTTRTLGRCGLRGAVAASVEAAKSVAGAAFTGDLPIEMPASGKPYLAEPALGHVFASAESPSDQPLTKAAFSACGPASFPPDLQTTPPSRTRWSVAPKESGGGSVGNRPAFDSHSSWYRATAPRARRTPLRETICCDLGVKAVLRVRRPAQPDLVADGVHQRVEPADVRREGQAHGAHREGDDLDGPREGPREGPPGRDVTRKGGSAPPTETVEFPGLVDCRIRSSGGRPPPRVSPAGDWCGAYTGLEPTTFRRSDEDRSARSAWKVAHSKAPGPGITERASEGPGKARKACFRRKFASSLRQRVPFTLPGKLSPSSTGDSRSTNSEVSAARADRAREEKRRDSDEITGCGGVSKERRPEDRRSFARGARGRRNCVTAAAAGARGMQWTRGRGVVRGPRRPSTGDPPPRPRPGT</sequence>
<feature type="compositionally biased region" description="Basic and acidic residues" evidence="1">
    <location>
        <begin position="370"/>
        <end position="380"/>
    </location>
</feature>
<gene>
    <name evidence="2" type="ORF">THAOC_25538</name>
</gene>
<evidence type="ECO:0000256" key="1">
    <source>
        <dbReference type="SAM" id="MobiDB-lite"/>
    </source>
</evidence>
<feature type="region of interest" description="Disordered" evidence="1">
    <location>
        <begin position="94"/>
        <end position="126"/>
    </location>
</feature>
<feature type="compositionally biased region" description="Low complexity" evidence="1">
    <location>
        <begin position="406"/>
        <end position="419"/>
    </location>
</feature>
<feature type="compositionally biased region" description="Basic and acidic residues" evidence="1">
    <location>
        <begin position="267"/>
        <end position="277"/>
    </location>
</feature>
<comment type="caution">
    <text evidence="2">The sequence shown here is derived from an EMBL/GenBank/DDBJ whole genome shotgun (WGS) entry which is preliminary data.</text>
</comment>
<protein>
    <submittedName>
        <fullName evidence="2">Uncharacterized protein</fullName>
    </submittedName>
</protein>
<proteinExistence type="predicted"/>
<feature type="compositionally biased region" description="Polar residues" evidence="1">
    <location>
        <begin position="99"/>
        <end position="108"/>
    </location>
</feature>
<evidence type="ECO:0000313" key="2">
    <source>
        <dbReference type="EMBL" id="EJK54803.1"/>
    </source>
</evidence>
<dbReference type="AlphaFoldDB" id="K0RM59"/>
<keyword evidence="3" id="KW-1185">Reference proteome</keyword>
<organism evidence="2 3">
    <name type="scientific">Thalassiosira oceanica</name>
    <name type="common">Marine diatom</name>
    <dbReference type="NCBI Taxonomy" id="159749"/>
    <lineage>
        <taxon>Eukaryota</taxon>
        <taxon>Sar</taxon>
        <taxon>Stramenopiles</taxon>
        <taxon>Ochrophyta</taxon>
        <taxon>Bacillariophyta</taxon>
        <taxon>Coscinodiscophyceae</taxon>
        <taxon>Thalassiosirophycidae</taxon>
        <taxon>Thalassiosirales</taxon>
        <taxon>Thalassiosiraceae</taxon>
        <taxon>Thalassiosira</taxon>
    </lineage>
</organism>
<feature type="region of interest" description="Disordered" evidence="1">
    <location>
        <begin position="267"/>
        <end position="306"/>
    </location>
</feature>
<feature type="region of interest" description="Disordered" evidence="1">
    <location>
        <begin position="319"/>
        <end position="430"/>
    </location>
</feature>
<feature type="compositionally biased region" description="Basic and acidic residues" evidence="1">
    <location>
        <begin position="175"/>
        <end position="218"/>
    </location>
</feature>
<dbReference type="Proteomes" id="UP000266841">
    <property type="component" value="Unassembled WGS sequence"/>
</dbReference>
<reference evidence="2 3" key="1">
    <citation type="journal article" date="2012" name="Genome Biol.">
        <title>Genome and low-iron response of an oceanic diatom adapted to chronic iron limitation.</title>
        <authorList>
            <person name="Lommer M."/>
            <person name="Specht M."/>
            <person name="Roy A.S."/>
            <person name="Kraemer L."/>
            <person name="Andreson R."/>
            <person name="Gutowska M.A."/>
            <person name="Wolf J."/>
            <person name="Bergner S.V."/>
            <person name="Schilhabel M.B."/>
            <person name="Klostermeier U.C."/>
            <person name="Beiko R.G."/>
            <person name="Rosenstiel P."/>
            <person name="Hippler M."/>
            <person name="Laroche J."/>
        </authorList>
    </citation>
    <scope>NUCLEOTIDE SEQUENCE [LARGE SCALE GENOMIC DNA]</scope>
    <source>
        <strain evidence="2 3">CCMP1005</strain>
    </source>
</reference>
<accession>K0RM59</accession>
<feature type="region of interest" description="Disordered" evidence="1">
    <location>
        <begin position="172"/>
        <end position="253"/>
    </location>
</feature>
<feature type="non-terminal residue" evidence="2">
    <location>
        <position position="430"/>
    </location>
</feature>
<feature type="compositionally biased region" description="Pro residues" evidence="1">
    <location>
        <begin position="420"/>
        <end position="430"/>
    </location>
</feature>
<feature type="compositionally biased region" description="Basic and acidic residues" evidence="1">
    <location>
        <begin position="348"/>
        <end position="361"/>
    </location>
</feature>
<feature type="compositionally biased region" description="Polar residues" evidence="1">
    <location>
        <begin position="330"/>
        <end position="341"/>
    </location>
</feature>
<name>K0RM59_THAOC</name>
<dbReference type="EMBL" id="AGNL01035256">
    <property type="protein sequence ID" value="EJK54803.1"/>
    <property type="molecule type" value="Genomic_DNA"/>
</dbReference>
<evidence type="ECO:0000313" key="3">
    <source>
        <dbReference type="Proteomes" id="UP000266841"/>
    </source>
</evidence>